<dbReference type="AlphaFoldDB" id="R4XE66"/>
<feature type="compositionally biased region" description="Basic residues" evidence="1">
    <location>
        <begin position="432"/>
        <end position="441"/>
    </location>
</feature>
<dbReference type="OrthoDB" id="5330858at2759"/>
<name>R4XE66_TAPDE</name>
<evidence type="ECO:0000256" key="1">
    <source>
        <dbReference type="SAM" id="MobiDB-lite"/>
    </source>
</evidence>
<proteinExistence type="predicted"/>
<comment type="caution">
    <text evidence="2">The sequence shown here is derived from an EMBL/GenBank/DDBJ whole genome shotgun (WGS) entry which is preliminary data.</text>
</comment>
<evidence type="ECO:0000313" key="2">
    <source>
        <dbReference type="EMBL" id="CCG81642.1"/>
    </source>
</evidence>
<accession>R4XE66</accession>
<dbReference type="Proteomes" id="UP000013776">
    <property type="component" value="Unassembled WGS sequence"/>
</dbReference>
<feature type="region of interest" description="Disordered" evidence="1">
    <location>
        <begin position="755"/>
        <end position="774"/>
    </location>
</feature>
<gene>
    <name evidence="2" type="ORF">TAPDE_001455</name>
</gene>
<keyword evidence="3" id="KW-1185">Reference proteome</keyword>
<reference evidence="2 3" key="1">
    <citation type="journal article" date="2013" name="MBio">
        <title>Genome sequencing of the plant pathogen Taphrina deformans, the causal agent of peach leaf curl.</title>
        <authorList>
            <person name="Cisse O.H."/>
            <person name="Almeida J.M.G.C.F."/>
            <person name="Fonseca A."/>
            <person name="Kumar A.A."/>
            <person name="Salojaervi J."/>
            <person name="Overmyer K."/>
            <person name="Hauser P.M."/>
            <person name="Pagni M."/>
        </authorList>
    </citation>
    <scope>NUCLEOTIDE SEQUENCE [LARGE SCALE GENOMIC DNA]</scope>
    <source>
        <strain evidence="3">PYCC 5710 / ATCC 11124 / CBS 356.35 / IMI 108563 / JCM 9778 / NBRC 8474</strain>
    </source>
</reference>
<feature type="region of interest" description="Disordered" evidence="1">
    <location>
        <begin position="426"/>
        <end position="499"/>
    </location>
</feature>
<dbReference type="EMBL" id="CAHR02000052">
    <property type="protein sequence ID" value="CCG81642.1"/>
    <property type="molecule type" value="Genomic_DNA"/>
</dbReference>
<organism evidence="2 3">
    <name type="scientific">Taphrina deformans (strain PYCC 5710 / ATCC 11124 / CBS 356.35 / IMI 108563 / JCM 9778 / NBRC 8474)</name>
    <name type="common">Peach leaf curl fungus</name>
    <name type="synonym">Lalaria deformans</name>
    <dbReference type="NCBI Taxonomy" id="1097556"/>
    <lineage>
        <taxon>Eukaryota</taxon>
        <taxon>Fungi</taxon>
        <taxon>Dikarya</taxon>
        <taxon>Ascomycota</taxon>
        <taxon>Taphrinomycotina</taxon>
        <taxon>Taphrinomycetes</taxon>
        <taxon>Taphrinales</taxon>
        <taxon>Taphrinaceae</taxon>
        <taxon>Taphrina</taxon>
    </lineage>
</organism>
<feature type="compositionally biased region" description="Basic and acidic residues" evidence="1">
    <location>
        <begin position="765"/>
        <end position="774"/>
    </location>
</feature>
<sequence length="808" mass="88461">MEQPYILTKLHKSTSTSDIKVFAGNTLAGSRVSSKEVVLAIDSQGVNVYNIRSNQVANSYSLSPATKFQCPPISSVDRTLSIRRTYAALQTGADEMKVRCWTERSLDSDTEVTTYVTKTAVGRIYVLADCVLLLYANGNLERHTLDLASVVETIAGNEYLGNTKGTVLQTSTISSLATPDEVELHLVMSNDTGVKLYHIKISTTSEAASDKGTAFYVDDIKVGRKLQQPQNDHFALTDGARLAIALPSNSHTDILYFERPSAEAQTLRVPHAANSGTSNKTHLEWLNATQFIILIGASMSIWETAFKTCQASLGLERTCNLLAMVPQKSASGVKSGTMLVMSTNTDIYLSQATFTKQTTLMSAIGKQPRAKKEKESWLQDVPIQSTWKDSISSITQQAKSCLAALEHAKSGSEIDAILEEFLFPEGEEQGRKSKQSKKHAGNHQQVNGLPNGKKANASENQSVMATDSNASNSGLQNGHAHKAQLAESIGDESEDEEKQLTDILEREVKDQVYPTLETFSSYDTDVSLSVPFITSLLRVIFVKLPAIADQKASVFPAATIDFLLRKNLLSLSSFSRAGIELEVLIKSYPDLRLRIVRDVSGLLPAHLIAILQSCIVEAEPARKLISAVLSRLDNFDEALIVDAVRSGLRQEQILMLLQLLSDELQERLEKHLDTPTLTISDETACASITVLIDSFGISNIMFSKTSLALISRLRTSMAQVISQHELIGSTDCCVSELLMKARLLETSNKPKTVFAADRLPSNPEPEPRRGEMPLDKVKKTEKGLGQRAKAHARVQGIGSLYTIETLQI</sequence>
<feature type="compositionally biased region" description="Polar residues" evidence="1">
    <location>
        <begin position="457"/>
        <end position="476"/>
    </location>
</feature>
<dbReference type="VEuPathDB" id="FungiDB:TAPDE_001455"/>
<dbReference type="STRING" id="1097556.R4XE66"/>
<evidence type="ECO:0000313" key="3">
    <source>
        <dbReference type="Proteomes" id="UP000013776"/>
    </source>
</evidence>
<protein>
    <submittedName>
        <fullName evidence="2">Uncharacterized protein</fullName>
    </submittedName>
</protein>